<name>A0A8C4Y0X5_9SAUR</name>
<reference evidence="1" key="1">
    <citation type="submission" date="2019-06" db="EMBL/GenBank/DDBJ databases">
        <title>G10K-VGP Goodes thornscrub tortoise genome, primary haplotype.</title>
        <authorList>
            <person name="Murphy B."/>
            <person name="Edwards T."/>
            <person name="Rhie A."/>
            <person name="Koren S."/>
            <person name="Phillippy A."/>
            <person name="Fedrigo O."/>
            <person name="Haase B."/>
            <person name="Mountcastle J."/>
            <person name="Lewin H."/>
            <person name="Damas J."/>
            <person name="Howe K."/>
            <person name="Formenti G."/>
            <person name="Myers G."/>
            <person name="Durbin R."/>
            <person name="Jarvis E.D."/>
        </authorList>
    </citation>
    <scope>NUCLEOTIDE SEQUENCE [LARGE SCALE GENOMIC DNA]</scope>
</reference>
<dbReference type="OrthoDB" id="8048523at2759"/>
<organism evidence="1 2">
    <name type="scientific">Gopherus evgoodei</name>
    <name type="common">Goodes thornscrub tortoise</name>
    <dbReference type="NCBI Taxonomy" id="1825980"/>
    <lineage>
        <taxon>Eukaryota</taxon>
        <taxon>Metazoa</taxon>
        <taxon>Chordata</taxon>
        <taxon>Craniata</taxon>
        <taxon>Vertebrata</taxon>
        <taxon>Euteleostomi</taxon>
        <taxon>Archelosauria</taxon>
        <taxon>Testudinata</taxon>
        <taxon>Testudines</taxon>
        <taxon>Cryptodira</taxon>
        <taxon>Durocryptodira</taxon>
        <taxon>Testudinoidea</taxon>
        <taxon>Testudinidae</taxon>
        <taxon>Gopherus</taxon>
    </lineage>
</organism>
<dbReference type="Proteomes" id="UP000694390">
    <property type="component" value="Chromosome 9"/>
</dbReference>
<gene>
    <name evidence="1" type="primary">TMEM44</name>
</gene>
<accession>A0A8C4Y0X5</accession>
<protein>
    <submittedName>
        <fullName evidence="1">Transmembrane protein 44</fullName>
    </submittedName>
</protein>
<reference evidence="1" key="2">
    <citation type="submission" date="2025-08" db="UniProtKB">
        <authorList>
            <consortium name="Ensembl"/>
        </authorList>
    </citation>
    <scope>IDENTIFICATION</scope>
</reference>
<sequence>MAAPGLQTAVGSRCASSAECTALDLLQDAARRSRDWPYCHGCPTGRGERLALIQGAILTFPCFLQCTGRLSPVTQHWASISSALASVLYAAAIVTHDQRPAYFVRAMPWLLLSLGSAALDVAITCLSCLMKSQISQRLGLVAEATETPATWALLAQAEEEEEEWTGTEEGKVSPLPCTGCCHSPCKGKRPEAGSHPPAGHGAVRLPGDGQMNAADPALPEPPAYPPVQVIHAKLSPSSSSYVSSISSELEVGGYRWSSALDPALTPASCLELGLCCLHWCTGHRAC</sequence>
<dbReference type="Ensembl" id="ENSGEVT00005011329.1">
    <property type="protein sequence ID" value="ENSGEVP00005010813.1"/>
    <property type="gene ID" value="ENSGEVG00005007626.1"/>
</dbReference>
<proteinExistence type="predicted"/>
<dbReference type="GeneTree" id="ENSGT00390000018718"/>
<keyword evidence="2" id="KW-1185">Reference proteome</keyword>
<dbReference type="AlphaFoldDB" id="A0A8C4Y0X5"/>
<reference evidence="1" key="3">
    <citation type="submission" date="2025-09" db="UniProtKB">
        <authorList>
            <consortium name="Ensembl"/>
        </authorList>
    </citation>
    <scope>IDENTIFICATION</scope>
</reference>
<evidence type="ECO:0000313" key="1">
    <source>
        <dbReference type="Ensembl" id="ENSGEVP00005010813.1"/>
    </source>
</evidence>
<evidence type="ECO:0000313" key="2">
    <source>
        <dbReference type="Proteomes" id="UP000694390"/>
    </source>
</evidence>